<protein>
    <submittedName>
        <fullName evidence="7">ABC transporter permease</fullName>
    </submittedName>
</protein>
<organism evidence="7 10">
    <name type="scientific">Companilactobacillus halodurans</name>
    <dbReference type="NCBI Taxonomy" id="2584183"/>
    <lineage>
        <taxon>Bacteria</taxon>
        <taxon>Bacillati</taxon>
        <taxon>Bacillota</taxon>
        <taxon>Bacilli</taxon>
        <taxon>Lactobacillales</taxon>
        <taxon>Lactobacillaceae</taxon>
        <taxon>Companilactobacillus</taxon>
    </lineage>
</organism>
<feature type="transmembrane region" description="Helical" evidence="6">
    <location>
        <begin position="54"/>
        <end position="75"/>
    </location>
</feature>
<reference evidence="9 10" key="1">
    <citation type="journal article" date="2019" name="Syst. Appl. Microbiol.">
        <title>Polyphasic characterization of two novel Lactobacillus spp. isolated from blown salami packages: Description of Lactobacillus halodurans sp. nov. and Lactobacillus salsicarnum sp. nov.</title>
        <authorList>
            <person name="Schuster J.A."/>
            <person name="Klingl A."/>
            <person name="Vogel R.F."/>
            <person name="Ehrmann M.A."/>
        </authorList>
    </citation>
    <scope>NUCLEOTIDE SEQUENCE [LARGE SCALE GENOMIC DNA]</scope>
    <source>
        <strain evidence="8 9">TMW 1.1920</strain>
        <strain evidence="7 10">TMW 1.2172</strain>
    </source>
</reference>
<gene>
    <name evidence="8" type="ORF">FHL05_00935</name>
    <name evidence="7" type="ORF">FHL06_06435</name>
</gene>
<evidence type="ECO:0000256" key="3">
    <source>
        <dbReference type="ARBA" id="ARBA00022692"/>
    </source>
</evidence>
<keyword evidence="4 6" id="KW-1133">Transmembrane helix</keyword>
<comment type="caution">
    <text evidence="7">The sequence shown here is derived from an EMBL/GenBank/DDBJ whole genome shotgun (WGS) entry which is preliminary data.</text>
</comment>
<sequence length="316" mass="33759">MLISSLGQGLLWAPLAIGVFITFRILDIPDLTTEGSFPFGAAVTVSLMVKGQSAIIATLVGFLAGCLAGFVTGILDTKLKIPSLLAGILTMTGLYSINMHIMGKSNVPLLNEKVLTEYLPMSFSLEMQTIILGIIVTGIVLILLYLMFKTRLGLSLMATGNNKNMSEANGINTDNMIIFGYMISNGMIALSGALIAQSNGYADIGMGIGTIVIGLASVLVGEIFLRGHSILIRLFAMVLGAIVYRLLLTVAMGLGFPADDLKILSAIILVIVICVPIVQNRIKTKRQLKKYLKQMEATNDDSTTSQAPAKSLLSRD</sequence>
<evidence type="ECO:0000313" key="7">
    <source>
        <dbReference type="EMBL" id="MQS76021.1"/>
    </source>
</evidence>
<dbReference type="Proteomes" id="UP000414364">
    <property type="component" value="Unassembled WGS sequence"/>
</dbReference>
<dbReference type="AlphaFoldDB" id="A0A5P0ZQ81"/>
<name>A0A5P0ZQ81_9LACO</name>
<dbReference type="Proteomes" id="UP000371423">
    <property type="component" value="Unassembled WGS sequence"/>
</dbReference>
<dbReference type="GO" id="GO:0022857">
    <property type="term" value="F:transmembrane transporter activity"/>
    <property type="evidence" value="ECO:0007669"/>
    <property type="project" value="InterPro"/>
</dbReference>
<keyword evidence="9" id="KW-1185">Reference proteome</keyword>
<dbReference type="PANTHER" id="PTHR32196:SF69">
    <property type="entry name" value="BRANCHED-CHAIN AMINO ACID TRANSPORT SYSTEM, PERMEASE PROTEIN"/>
    <property type="match status" value="1"/>
</dbReference>
<feature type="transmembrane region" description="Helical" evidence="6">
    <location>
        <begin position="123"/>
        <end position="148"/>
    </location>
</feature>
<keyword evidence="3 6" id="KW-0812">Transmembrane</keyword>
<dbReference type="RefSeq" id="WP_153385414.1">
    <property type="nucleotide sequence ID" value="NZ_VDFO01000002.1"/>
</dbReference>
<keyword evidence="2" id="KW-1003">Cell membrane</keyword>
<comment type="subcellular location">
    <subcellularLocation>
        <location evidence="1">Cell membrane</location>
        <topology evidence="1">Multi-pass membrane protein</topology>
    </subcellularLocation>
</comment>
<feature type="transmembrane region" description="Helical" evidence="6">
    <location>
        <begin position="84"/>
        <end position="103"/>
    </location>
</feature>
<evidence type="ECO:0000256" key="2">
    <source>
        <dbReference type="ARBA" id="ARBA00022475"/>
    </source>
</evidence>
<proteinExistence type="predicted"/>
<dbReference type="GO" id="GO:0005886">
    <property type="term" value="C:plasma membrane"/>
    <property type="evidence" value="ECO:0007669"/>
    <property type="project" value="UniProtKB-SubCell"/>
</dbReference>
<dbReference type="EMBL" id="VDFO01000002">
    <property type="protein sequence ID" value="MQS96457.1"/>
    <property type="molecule type" value="Genomic_DNA"/>
</dbReference>
<evidence type="ECO:0000256" key="4">
    <source>
        <dbReference type="ARBA" id="ARBA00022989"/>
    </source>
</evidence>
<evidence type="ECO:0000256" key="6">
    <source>
        <dbReference type="SAM" id="Phobius"/>
    </source>
</evidence>
<feature type="transmembrane region" description="Helical" evidence="6">
    <location>
        <begin position="234"/>
        <end position="257"/>
    </location>
</feature>
<evidence type="ECO:0000256" key="5">
    <source>
        <dbReference type="ARBA" id="ARBA00023136"/>
    </source>
</evidence>
<feature type="transmembrane region" description="Helical" evidence="6">
    <location>
        <begin position="263"/>
        <end position="282"/>
    </location>
</feature>
<dbReference type="Pfam" id="PF02653">
    <property type="entry name" value="BPD_transp_2"/>
    <property type="match status" value="1"/>
</dbReference>
<evidence type="ECO:0000256" key="1">
    <source>
        <dbReference type="ARBA" id="ARBA00004651"/>
    </source>
</evidence>
<evidence type="ECO:0000313" key="10">
    <source>
        <dbReference type="Proteomes" id="UP000414364"/>
    </source>
</evidence>
<dbReference type="OrthoDB" id="9778389at2"/>
<feature type="transmembrane region" description="Helical" evidence="6">
    <location>
        <begin position="204"/>
        <end position="225"/>
    </location>
</feature>
<evidence type="ECO:0000313" key="9">
    <source>
        <dbReference type="Proteomes" id="UP000371423"/>
    </source>
</evidence>
<evidence type="ECO:0000313" key="8">
    <source>
        <dbReference type="EMBL" id="MQS96457.1"/>
    </source>
</evidence>
<keyword evidence="5 6" id="KW-0472">Membrane</keyword>
<dbReference type="InterPro" id="IPR001851">
    <property type="entry name" value="ABC_transp_permease"/>
</dbReference>
<dbReference type="PANTHER" id="PTHR32196">
    <property type="entry name" value="ABC TRANSPORTER PERMEASE PROTEIN YPHD-RELATED-RELATED"/>
    <property type="match status" value="1"/>
</dbReference>
<accession>A0A5P0ZQ81</accession>
<dbReference type="EMBL" id="VDFP01000010">
    <property type="protein sequence ID" value="MQS76021.1"/>
    <property type="molecule type" value="Genomic_DNA"/>
</dbReference>
<dbReference type="CDD" id="cd06574">
    <property type="entry name" value="TM_PBP1_branched-chain-AA_like"/>
    <property type="match status" value="1"/>
</dbReference>
<feature type="transmembrane region" description="Helical" evidence="6">
    <location>
        <begin position="178"/>
        <end position="198"/>
    </location>
</feature>